<gene>
    <name evidence="2" type="ORF">GCU60_08030</name>
</gene>
<dbReference type="RefSeq" id="WP_163203965.1">
    <property type="nucleotide sequence ID" value="NZ_JAAGWG010000009.1"/>
</dbReference>
<comment type="caution">
    <text evidence="2">The sequence shown here is derived from an EMBL/GenBank/DDBJ whole genome shotgun (WGS) entry which is preliminary data.</text>
</comment>
<dbReference type="Proteomes" id="UP000479241">
    <property type="component" value="Unassembled WGS sequence"/>
</dbReference>
<dbReference type="AlphaFoldDB" id="A0A6L9W2K6"/>
<evidence type="ECO:0000313" key="2">
    <source>
        <dbReference type="EMBL" id="NEK85710.1"/>
    </source>
</evidence>
<reference evidence="2 3" key="1">
    <citation type="submission" date="2019-12" db="EMBL/GenBank/DDBJ databases">
        <title>the WGS of Blastococcus saxobsidens 67B17.</title>
        <authorList>
            <person name="Jiang Z."/>
        </authorList>
    </citation>
    <scope>NUCLEOTIDE SEQUENCE [LARGE SCALE GENOMIC DNA]</scope>
    <source>
        <strain evidence="2 3">67B17</strain>
    </source>
</reference>
<accession>A0A6L9W2K6</accession>
<dbReference type="EMBL" id="JAAGWG010000009">
    <property type="protein sequence ID" value="NEK85710.1"/>
    <property type="molecule type" value="Genomic_DNA"/>
</dbReference>
<name>A0A6L9W2K6_9ACTN</name>
<keyword evidence="1" id="KW-1133">Transmembrane helix</keyword>
<organism evidence="2 3">
    <name type="scientific">Blastococcus saxobsidens</name>
    <dbReference type="NCBI Taxonomy" id="138336"/>
    <lineage>
        <taxon>Bacteria</taxon>
        <taxon>Bacillati</taxon>
        <taxon>Actinomycetota</taxon>
        <taxon>Actinomycetes</taxon>
        <taxon>Geodermatophilales</taxon>
        <taxon>Geodermatophilaceae</taxon>
        <taxon>Blastococcus</taxon>
    </lineage>
</organism>
<evidence type="ECO:0000313" key="3">
    <source>
        <dbReference type="Proteomes" id="UP000479241"/>
    </source>
</evidence>
<protein>
    <submittedName>
        <fullName evidence="2">Uncharacterized protein</fullName>
    </submittedName>
</protein>
<sequence length="142" mass="15088">MRVWLLVYGVLYVVIEMIGHSLASVGWPQVTALDVATAVTDAFLAVSLALAAILGLKLAARRWGPALAARLHTAGLVEVFPTAPLGVRSWRADPVALPAAPAPAPARPPVRGTYEVGASGSVWRRRDRRVAPSFPEEPGHLL</sequence>
<keyword evidence="1" id="KW-0472">Membrane</keyword>
<evidence type="ECO:0000256" key="1">
    <source>
        <dbReference type="SAM" id="Phobius"/>
    </source>
</evidence>
<keyword evidence="1" id="KW-0812">Transmembrane</keyword>
<feature type="transmembrane region" description="Helical" evidence="1">
    <location>
        <begin position="42"/>
        <end position="60"/>
    </location>
</feature>
<proteinExistence type="predicted"/>